<dbReference type="Pfam" id="PF13304">
    <property type="entry name" value="AAA_21"/>
    <property type="match status" value="1"/>
</dbReference>
<dbReference type="InterPro" id="IPR027417">
    <property type="entry name" value="P-loop_NTPase"/>
</dbReference>
<accession>A0A0U3AWQ6</accession>
<dbReference type="InterPro" id="IPR051396">
    <property type="entry name" value="Bact_Antivir_Def_Nuclease"/>
</dbReference>
<dbReference type="STRING" id="1526571.AT746_02945"/>
<dbReference type="AlphaFoldDB" id="A0A0U3AWQ6"/>
<reference evidence="2 3" key="1">
    <citation type="submission" date="2015-12" db="EMBL/GenBank/DDBJ databases">
        <title>Complete genome of Lacimicrobium alkaliphilum KCTC 32984.</title>
        <authorList>
            <person name="Kim S.-G."/>
            <person name="Lee Y.-J."/>
        </authorList>
    </citation>
    <scope>NUCLEOTIDE SEQUENCE [LARGE SCALE GENOMIC DNA]</scope>
    <source>
        <strain evidence="2 3">YelD216</strain>
    </source>
</reference>
<evidence type="ECO:0000259" key="1">
    <source>
        <dbReference type="Pfam" id="PF13304"/>
    </source>
</evidence>
<keyword evidence="3" id="KW-1185">Reference proteome</keyword>
<evidence type="ECO:0000313" key="2">
    <source>
        <dbReference type="EMBL" id="ALS97328.1"/>
    </source>
</evidence>
<evidence type="ECO:0000313" key="3">
    <source>
        <dbReference type="Proteomes" id="UP000068447"/>
    </source>
</evidence>
<dbReference type="Proteomes" id="UP000068447">
    <property type="component" value="Chromosome"/>
</dbReference>
<dbReference type="PANTHER" id="PTHR43581">
    <property type="entry name" value="ATP/GTP PHOSPHATASE"/>
    <property type="match status" value="1"/>
</dbReference>
<dbReference type="InterPro" id="IPR003959">
    <property type="entry name" value="ATPase_AAA_core"/>
</dbReference>
<dbReference type="EMBL" id="CP013650">
    <property type="protein sequence ID" value="ALS97328.1"/>
    <property type="molecule type" value="Genomic_DNA"/>
</dbReference>
<proteinExistence type="predicted"/>
<dbReference type="GO" id="GO:0016887">
    <property type="term" value="F:ATP hydrolysis activity"/>
    <property type="evidence" value="ECO:0007669"/>
    <property type="project" value="InterPro"/>
</dbReference>
<dbReference type="KEGG" id="lal:AT746_02945"/>
<protein>
    <recommendedName>
        <fullName evidence="1">ATPase AAA-type core domain-containing protein</fullName>
    </recommendedName>
</protein>
<gene>
    <name evidence="2" type="ORF">AT746_02945</name>
</gene>
<organism evidence="2 3">
    <name type="scientific">Lacimicrobium alkaliphilum</name>
    <dbReference type="NCBI Taxonomy" id="1526571"/>
    <lineage>
        <taxon>Bacteria</taxon>
        <taxon>Pseudomonadati</taxon>
        <taxon>Pseudomonadota</taxon>
        <taxon>Gammaproteobacteria</taxon>
        <taxon>Alteromonadales</taxon>
        <taxon>Alteromonadaceae</taxon>
        <taxon>Lacimicrobium</taxon>
    </lineage>
</organism>
<dbReference type="GO" id="GO:0005524">
    <property type="term" value="F:ATP binding"/>
    <property type="evidence" value="ECO:0007669"/>
    <property type="project" value="InterPro"/>
</dbReference>
<dbReference type="SUPFAM" id="SSF52540">
    <property type="entry name" value="P-loop containing nucleoside triphosphate hydrolases"/>
    <property type="match status" value="1"/>
</dbReference>
<dbReference type="Gene3D" id="3.40.50.300">
    <property type="entry name" value="P-loop containing nucleotide triphosphate hydrolases"/>
    <property type="match status" value="1"/>
</dbReference>
<dbReference type="PANTHER" id="PTHR43581:SF2">
    <property type="entry name" value="EXCINUCLEASE ATPASE SUBUNIT"/>
    <property type="match status" value="1"/>
</dbReference>
<dbReference type="OrthoDB" id="9815944at2"/>
<name>A0A0U3AWQ6_9ALTE</name>
<feature type="domain" description="ATPase AAA-type core" evidence="1">
    <location>
        <begin position="241"/>
        <end position="402"/>
    </location>
</feature>
<sequence>MTFRISNFSVEGENLTTPNVYLSKKCVNRDDNYFTVIIGNNGTGKSRYISSLVEAFRDAGENRRRMKVDYCLSYVINNEHFRIEKKHGKKALDRNTKKELFAGNGLDIPSKIIAVTTSLSDKFSSDNFNRRDYLKKRESIDYKRECYTYLGPRSTPGRASSRALMDRAMTTLIASVGEQIHNRSYRHIFDYLKYEPIVKLSYEISRPRYFQEQDGIVSGAVFKRHLEELSDRRGGMRADMFRRELESRPDQYWEDIANAYNYILGKASRPEKRLQFSFVVNFSAQNEKRENTEIVLFHEELYSFLEDLRKFDLVRGPSINLFKKDGGEFDFSDASSGEASILSTLIALIPNLDNDSLIVIDEPEISLHPSWQYKYVELIDRLISQKTGCHVVIATHSHFLISDLPLGRSHIVHFREGKKSEIDVEYIEEETNGLSAEDVLLNVFDMPSTRNYYLSKNISEALELVAEGKINSDRYQELIGAFEKYLPNLKNVDPLKDVIKALLKLGI</sequence>